<proteinExistence type="predicted"/>
<dbReference type="PRINTS" id="PR00778">
    <property type="entry name" value="HTHARSR"/>
</dbReference>
<dbReference type="Gene3D" id="1.10.10.10">
    <property type="entry name" value="Winged helix-like DNA-binding domain superfamily/Winged helix DNA-binding domain"/>
    <property type="match status" value="1"/>
</dbReference>
<dbReference type="PROSITE" id="PS50987">
    <property type="entry name" value="HTH_ARSR_2"/>
    <property type="match status" value="1"/>
</dbReference>
<dbReference type="HOGENOM" id="CLU_178225_0_0_2"/>
<gene>
    <name evidence="2" type="ordered locus">Pcal_0142</name>
</gene>
<protein>
    <submittedName>
        <fullName evidence="2">Transcriptional regulator, ArsR family</fullName>
    </submittedName>
</protein>
<dbReference type="KEGG" id="pcl:Pcal_0142"/>
<keyword evidence="3" id="KW-1185">Reference proteome</keyword>
<organism evidence="2 3">
    <name type="scientific">Pyrobaculum calidifontis (strain DSM 21063 / JCM 11548 / VA1)</name>
    <dbReference type="NCBI Taxonomy" id="410359"/>
    <lineage>
        <taxon>Archaea</taxon>
        <taxon>Thermoproteota</taxon>
        <taxon>Thermoprotei</taxon>
        <taxon>Thermoproteales</taxon>
        <taxon>Thermoproteaceae</taxon>
        <taxon>Pyrobaculum</taxon>
    </lineage>
</organism>
<name>A3MSG3_PYRCJ</name>
<dbReference type="EMBL" id="CP000561">
    <property type="protein sequence ID" value="ABO07580.1"/>
    <property type="molecule type" value="Genomic_DNA"/>
</dbReference>
<reference evidence="2" key="1">
    <citation type="submission" date="2007-02" db="EMBL/GenBank/DDBJ databases">
        <title>Complete sequence of Pyrobaculum calidifontis JCM 11548.</title>
        <authorList>
            <consortium name="US DOE Joint Genome Institute"/>
            <person name="Copeland A."/>
            <person name="Lucas S."/>
            <person name="Lapidus A."/>
            <person name="Barry K."/>
            <person name="Glavina del Rio T."/>
            <person name="Dalin E."/>
            <person name="Tice H."/>
            <person name="Pitluck S."/>
            <person name="Chain P."/>
            <person name="Malfatti S."/>
            <person name="Shin M."/>
            <person name="Vergez L."/>
            <person name="Schmutz J."/>
            <person name="Larimer F."/>
            <person name="Land M."/>
            <person name="Hauser L."/>
            <person name="Kyrpides N."/>
            <person name="Mikhailova N."/>
            <person name="Cozen A.E."/>
            <person name="Fitz-Gibbon S.T."/>
            <person name="House C.H."/>
            <person name="Saltikov C."/>
            <person name="Lowe T.M."/>
            <person name="Richardson P."/>
        </authorList>
    </citation>
    <scope>NUCLEOTIDE SEQUENCE [LARGE SCALE GENOMIC DNA]</scope>
    <source>
        <strain evidence="2">JCM 11548</strain>
    </source>
</reference>
<dbReference type="Pfam" id="PF13412">
    <property type="entry name" value="HTH_24"/>
    <property type="match status" value="1"/>
</dbReference>
<dbReference type="eggNOG" id="arCOG00738">
    <property type="taxonomic scope" value="Archaea"/>
</dbReference>
<dbReference type="SUPFAM" id="SSF46785">
    <property type="entry name" value="Winged helix' DNA-binding domain"/>
    <property type="match status" value="1"/>
</dbReference>
<accession>A3MSG3</accession>
<evidence type="ECO:0000313" key="3">
    <source>
        <dbReference type="Proteomes" id="UP000001431"/>
    </source>
</evidence>
<evidence type="ECO:0000259" key="1">
    <source>
        <dbReference type="PROSITE" id="PS50987"/>
    </source>
</evidence>
<dbReference type="STRING" id="410359.Pcal_0142"/>
<dbReference type="Proteomes" id="UP000001431">
    <property type="component" value="Chromosome"/>
</dbReference>
<dbReference type="InterPro" id="IPR001845">
    <property type="entry name" value="HTH_ArsR_DNA-bd_dom"/>
</dbReference>
<dbReference type="PANTHER" id="PTHR36216">
    <property type="entry name" value="TRANSCRIPTIONAL REGULATOR, TRMB"/>
    <property type="match status" value="1"/>
</dbReference>
<evidence type="ECO:0000313" key="2">
    <source>
        <dbReference type="EMBL" id="ABO07580.1"/>
    </source>
</evidence>
<dbReference type="InterPro" id="IPR036388">
    <property type="entry name" value="WH-like_DNA-bd_sf"/>
</dbReference>
<feature type="domain" description="HTH arsR-type" evidence="1">
    <location>
        <begin position="17"/>
        <end position="98"/>
    </location>
</feature>
<sequence>MRWFLNLYGATQDFLNWMHVVDMARAKSAKAINDPRRMQLLQIIKERGPLTQGQLAKLTGMSWGTLQWHLYVLEREGLIKRIRQGALVYYATPEQALA</sequence>
<dbReference type="InterPro" id="IPR011991">
    <property type="entry name" value="ArsR-like_HTH"/>
</dbReference>
<dbReference type="PANTHER" id="PTHR36216:SF1">
    <property type="entry name" value="HTH ARSR-TYPE DOMAIN-CONTAINING PROTEIN"/>
    <property type="match status" value="1"/>
</dbReference>
<dbReference type="SMART" id="SM00418">
    <property type="entry name" value="HTH_ARSR"/>
    <property type="match status" value="1"/>
</dbReference>
<dbReference type="InterPro" id="IPR036390">
    <property type="entry name" value="WH_DNA-bd_sf"/>
</dbReference>
<dbReference type="CDD" id="cd00090">
    <property type="entry name" value="HTH_ARSR"/>
    <property type="match status" value="1"/>
</dbReference>
<dbReference type="AlphaFoldDB" id="A3MSG3"/>
<dbReference type="GO" id="GO:0003700">
    <property type="term" value="F:DNA-binding transcription factor activity"/>
    <property type="evidence" value="ECO:0007669"/>
    <property type="project" value="InterPro"/>
</dbReference>